<dbReference type="PROSITE" id="PS50883">
    <property type="entry name" value="EAL"/>
    <property type="match status" value="1"/>
</dbReference>
<evidence type="ECO:0000259" key="1">
    <source>
        <dbReference type="PROSITE" id="PS50112"/>
    </source>
</evidence>
<dbReference type="InterPro" id="IPR052155">
    <property type="entry name" value="Biofilm_reg_signaling"/>
</dbReference>
<dbReference type="PANTHER" id="PTHR44757:SF2">
    <property type="entry name" value="BIOFILM ARCHITECTURE MAINTENANCE PROTEIN MBAA"/>
    <property type="match status" value="1"/>
</dbReference>
<evidence type="ECO:0000259" key="4">
    <source>
        <dbReference type="PROSITE" id="PS50887"/>
    </source>
</evidence>
<protein>
    <submittedName>
        <fullName evidence="5">Cyclic di-GMP phosphodiesterase Gmr</fullName>
        <ecNumber evidence="5">3.1.4.52</ecNumber>
    </submittedName>
</protein>
<dbReference type="PROSITE" id="PS50112">
    <property type="entry name" value="PAS"/>
    <property type="match status" value="1"/>
</dbReference>
<evidence type="ECO:0000259" key="2">
    <source>
        <dbReference type="PROSITE" id="PS50113"/>
    </source>
</evidence>
<gene>
    <name evidence="5" type="primary">gmr_6</name>
    <name evidence="5" type="ORF">NCTC10738_01387</name>
</gene>
<dbReference type="SUPFAM" id="SSF141868">
    <property type="entry name" value="EAL domain-like"/>
    <property type="match status" value="1"/>
</dbReference>
<feature type="domain" description="PAC" evidence="2">
    <location>
        <begin position="238"/>
        <end position="288"/>
    </location>
</feature>
<evidence type="ECO:0000313" key="5">
    <source>
        <dbReference type="EMBL" id="SUI58301.1"/>
    </source>
</evidence>
<dbReference type="Gene3D" id="3.20.20.450">
    <property type="entry name" value="EAL domain"/>
    <property type="match status" value="1"/>
</dbReference>
<dbReference type="EMBL" id="UGYO01000001">
    <property type="protein sequence ID" value="SUI58301.1"/>
    <property type="molecule type" value="Genomic_DNA"/>
</dbReference>
<dbReference type="SMART" id="SM00052">
    <property type="entry name" value="EAL"/>
    <property type="match status" value="1"/>
</dbReference>
<dbReference type="Proteomes" id="UP000254069">
    <property type="component" value="Unassembled WGS sequence"/>
</dbReference>
<name>A0A379ZBW7_9GAMM</name>
<dbReference type="InterPro" id="IPR035919">
    <property type="entry name" value="EAL_sf"/>
</dbReference>
<sequence length="717" mass="80447">MTKGSGSQRENDKGVSWMIRWTQLLQSLVADTKLGPQLQLWRSDPHSTPLALFRGSKIFAANQAALDYFACVHQEILDATLYDFAPRLQLGGQSSIELAKKLLQAATAKSQVQEWLHLNRHGKELPTRLYLEPVRIDSNRMILVRFEALDRRLGPRGEAQDVFGLLPRSVLAGILEESAEAVVISDTSGKILAVNRALCRLCGFSQAQLIGQQLQILETANDPKQRECRAALAQRDFWQGEVSHTRVDGSHFPAWQSSRRLQTESGCYLVTIFSDISERKQLESRLTEQAMFDMLTGLPNRRHMKRKLRQALSASREAANQGKPTTGALMFLDLNGFKHVNDSFGHSMGDRILQLVAARLEAGCIERADIARMGGDEFTLVLQHCRDREDIYRFAQQILALFETPFELEGQKFYLGTSIGISLFGDREIDPSELLSQADTAMYSAKRSASHINFYDSSMSEAAEHKLKLLGDLRHALGLGQLSLFYQPIVRLKDNRMAGAEALLRWHKSPHELLEAADFVPLLEETGLIVTVGNWVLEQACRQLALWRQQDNDFIISVNVSPLQLEHLDFYQQVKSALQHHQLPAEALILEITESALLGHPRQAKQTLKQLRELGVRIVLDDFGTGLSSLSRLGSLPLDGLKIAGEFAEQLEHQKGKRLCQAIVQLSQALELKFVAEGIETADQNDMVRQMGDGLAQGFFFGYPLHPEQFALAHFQL</sequence>
<dbReference type="Gene3D" id="3.30.70.270">
    <property type="match status" value="1"/>
</dbReference>
<dbReference type="CDD" id="cd01948">
    <property type="entry name" value="EAL"/>
    <property type="match status" value="1"/>
</dbReference>
<feature type="domain" description="GGDEF" evidence="4">
    <location>
        <begin position="325"/>
        <end position="457"/>
    </location>
</feature>
<dbReference type="SMART" id="SM00091">
    <property type="entry name" value="PAS"/>
    <property type="match status" value="2"/>
</dbReference>
<dbReference type="SUPFAM" id="SSF55785">
    <property type="entry name" value="PYP-like sensor domain (PAS domain)"/>
    <property type="match status" value="1"/>
</dbReference>
<dbReference type="AlphaFoldDB" id="A0A379ZBW7"/>
<dbReference type="PROSITE" id="PS50887">
    <property type="entry name" value="GGDEF"/>
    <property type="match status" value="1"/>
</dbReference>
<dbReference type="Pfam" id="PF00990">
    <property type="entry name" value="GGDEF"/>
    <property type="match status" value="1"/>
</dbReference>
<feature type="domain" description="EAL" evidence="3">
    <location>
        <begin position="466"/>
        <end position="717"/>
    </location>
</feature>
<dbReference type="InterPro" id="IPR035965">
    <property type="entry name" value="PAS-like_dom_sf"/>
</dbReference>
<dbReference type="PROSITE" id="PS50113">
    <property type="entry name" value="PAC"/>
    <property type="match status" value="1"/>
</dbReference>
<dbReference type="InterPro" id="IPR000014">
    <property type="entry name" value="PAS"/>
</dbReference>
<dbReference type="InterPro" id="IPR043128">
    <property type="entry name" value="Rev_trsase/Diguanyl_cyclase"/>
</dbReference>
<dbReference type="SMART" id="SM00267">
    <property type="entry name" value="GGDEF"/>
    <property type="match status" value="1"/>
</dbReference>
<dbReference type="CDD" id="cd01949">
    <property type="entry name" value="GGDEF"/>
    <property type="match status" value="1"/>
</dbReference>
<evidence type="ECO:0000259" key="3">
    <source>
        <dbReference type="PROSITE" id="PS50883"/>
    </source>
</evidence>
<accession>A0A379ZBW7</accession>
<dbReference type="InterPro" id="IPR001633">
    <property type="entry name" value="EAL_dom"/>
</dbReference>
<dbReference type="EC" id="3.1.4.52" evidence="5"/>
<dbReference type="SUPFAM" id="SSF55073">
    <property type="entry name" value="Nucleotide cyclase"/>
    <property type="match status" value="1"/>
</dbReference>
<feature type="domain" description="PAS" evidence="1">
    <location>
        <begin position="167"/>
        <end position="218"/>
    </location>
</feature>
<keyword evidence="6" id="KW-1185">Reference proteome</keyword>
<evidence type="ECO:0000313" key="6">
    <source>
        <dbReference type="Proteomes" id="UP000254069"/>
    </source>
</evidence>
<dbReference type="PANTHER" id="PTHR44757">
    <property type="entry name" value="DIGUANYLATE CYCLASE DGCP"/>
    <property type="match status" value="1"/>
</dbReference>
<dbReference type="Gene3D" id="3.30.450.20">
    <property type="entry name" value="PAS domain"/>
    <property type="match status" value="1"/>
</dbReference>
<proteinExistence type="predicted"/>
<dbReference type="NCBIfam" id="TIGR00254">
    <property type="entry name" value="GGDEF"/>
    <property type="match status" value="1"/>
</dbReference>
<dbReference type="InterPro" id="IPR029787">
    <property type="entry name" value="Nucleotide_cyclase"/>
</dbReference>
<dbReference type="GO" id="GO:0071111">
    <property type="term" value="F:cyclic-guanylate-specific phosphodiesterase activity"/>
    <property type="evidence" value="ECO:0007669"/>
    <property type="project" value="UniProtKB-EC"/>
</dbReference>
<dbReference type="InterPro" id="IPR000700">
    <property type="entry name" value="PAS-assoc_C"/>
</dbReference>
<dbReference type="CDD" id="cd00130">
    <property type="entry name" value="PAS"/>
    <property type="match status" value="1"/>
</dbReference>
<dbReference type="Pfam" id="PF00563">
    <property type="entry name" value="EAL"/>
    <property type="match status" value="1"/>
</dbReference>
<keyword evidence="5" id="KW-0378">Hydrolase</keyword>
<dbReference type="NCBIfam" id="TIGR00229">
    <property type="entry name" value="sensory_box"/>
    <property type="match status" value="1"/>
</dbReference>
<reference evidence="5 6" key="1">
    <citation type="submission" date="2018-06" db="EMBL/GenBank/DDBJ databases">
        <authorList>
            <consortium name="Pathogen Informatics"/>
            <person name="Doyle S."/>
        </authorList>
    </citation>
    <scope>NUCLEOTIDE SEQUENCE [LARGE SCALE GENOMIC DNA]</scope>
    <source>
        <strain evidence="5 6">NCTC10738</strain>
    </source>
</reference>
<dbReference type="InterPro" id="IPR000160">
    <property type="entry name" value="GGDEF_dom"/>
</dbReference>
<dbReference type="Pfam" id="PF13426">
    <property type="entry name" value="PAS_9"/>
    <property type="match status" value="2"/>
</dbReference>
<organism evidence="5 6">
    <name type="scientific">Shewanella algae</name>
    <dbReference type="NCBI Taxonomy" id="38313"/>
    <lineage>
        <taxon>Bacteria</taxon>
        <taxon>Pseudomonadati</taxon>
        <taxon>Pseudomonadota</taxon>
        <taxon>Gammaproteobacteria</taxon>
        <taxon>Alteromonadales</taxon>
        <taxon>Shewanellaceae</taxon>
        <taxon>Shewanella</taxon>
    </lineage>
</organism>